<dbReference type="GO" id="GO:0005886">
    <property type="term" value="C:plasma membrane"/>
    <property type="evidence" value="ECO:0007669"/>
    <property type="project" value="UniProtKB-SubCell"/>
</dbReference>
<keyword evidence="4 6" id="KW-1133">Transmembrane helix</keyword>
<evidence type="ECO:0000256" key="5">
    <source>
        <dbReference type="ARBA" id="ARBA00023306"/>
    </source>
</evidence>
<evidence type="ECO:0000256" key="4">
    <source>
        <dbReference type="ARBA" id="ARBA00022989"/>
    </source>
</evidence>
<dbReference type="Proteomes" id="UP000028680">
    <property type="component" value="Chromosome"/>
</dbReference>
<dbReference type="AlphaFoldDB" id="A0AAN0RI95"/>
<dbReference type="InterPro" id="IPR026579">
    <property type="entry name" value="FtsQ"/>
</dbReference>
<keyword evidence="3 6" id="KW-0812">Transmembrane</keyword>
<feature type="domain" description="Cell division protein FtsQ/DivIB C-terminal" evidence="7">
    <location>
        <begin position="147"/>
        <end position="240"/>
    </location>
</feature>
<keyword evidence="6" id="KW-0472">Membrane</keyword>
<evidence type="ECO:0000256" key="2">
    <source>
        <dbReference type="ARBA" id="ARBA00022618"/>
    </source>
</evidence>
<dbReference type="KEGG" id="ptp:RCA23_c10490"/>
<sequence length="290" mass="32341">MDTYVAVDPAPSVLSYRMQRLWLTPIFRAFVRVGLPAVSIVGLVWMFLSHDENRAYLRGLVQEAQVSVQNQPVHQLQTLTIEGASPLLAQEIRTEFGDLFPISAFELDLEAMRRWIMDIASVEHAAVIASPGGLLSVQVSEIAPEFIWRTVEGLQLVSSQGEVLRRVERRADFAHLPLIAGEGALEALPEARALLQTAEPVVDRLRGLVRIGERRWDVVLLDGQTIALPEANPDPVLAQVLVLSAAQDLFERDILMMDFRNPRRPTLRLRPQALAGLKQVKGVTFSEFAK</sequence>
<keyword evidence="2 6" id="KW-0132">Cell division</keyword>
<dbReference type="GO" id="GO:0032153">
    <property type="term" value="C:cell division site"/>
    <property type="evidence" value="ECO:0007669"/>
    <property type="project" value="UniProtKB-UniRule"/>
</dbReference>
<dbReference type="EMBL" id="CP003984">
    <property type="protein sequence ID" value="AII86600.1"/>
    <property type="molecule type" value="Genomic_DNA"/>
</dbReference>
<evidence type="ECO:0000313" key="9">
    <source>
        <dbReference type="Proteomes" id="UP000028680"/>
    </source>
</evidence>
<comment type="similarity">
    <text evidence="6">Belongs to the FtsQ/DivIB family. FtsQ subfamily.</text>
</comment>
<keyword evidence="1 6" id="KW-1003">Cell membrane</keyword>
<keyword evidence="5 6" id="KW-0131">Cell cycle</keyword>
<dbReference type="GO" id="GO:0090529">
    <property type="term" value="P:cell septum assembly"/>
    <property type="evidence" value="ECO:0007669"/>
    <property type="project" value="InterPro"/>
</dbReference>
<proteinExistence type="inferred from homology"/>
<comment type="function">
    <text evidence="6">Essential cell division protein.</text>
</comment>
<gene>
    <name evidence="6" type="primary">ftsQ</name>
    <name evidence="8" type="ORF">RCA23_c10490</name>
</gene>
<evidence type="ECO:0000256" key="6">
    <source>
        <dbReference type="HAMAP-Rule" id="MF_00911"/>
    </source>
</evidence>
<protein>
    <recommendedName>
        <fullName evidence="6">Cell division protein FtsQ</fullName>
    </recommendedName>
</protein>
<dbReference type="GO" id="GO:0043093">
    <property type="term" value="P:FtsZ-dependent cytokinesis"/>
    <property type="evidence" value="ECO:0007669"/>
    <property type="project" value="UniProtKB-UniRule"/>
</dbReference>
<reference evidence="8 9" key="1">
    <citation type="journal article" date="2014" name="ISME J.">
        <title>Adaptation of an abundant Roseobacter RCA organism to pelagic systems revealed by genomic and transcriptomic analyses.</title>
        <authorList>
            <person name="Voget S."/>
            <person name="Wemheuer B."/>
            <person name="Brinkhoff T."/>
            <person name="Vollmers J."/>
            <person name="Dietrich S."/>
            <person name="Giebel H.A."/>
            <person name="Beardsley C."/>
            <person name="Sardemann C."/>
            <person name="Bakenhus I."/>
            <person name="Billerbeck S."/>
            <person name="Daniel R."/>
            <person name="Simon M."/>
        </authorList>
    </citation>
    <scope>NUCLEOTIDE SEQUENCE [LARGE SCALE GENOMIC DNA]</scope>
    <source>
        <strain evidence="8 9">RCA23</strain>
    </source>
</reference>
<evidence type="ECO:0000313" key="8">
    <source>
        <dbReference type="EMBL" id="AII86600.1"/>
    </source>
</evidence>
<dbReference type="HAMAP" id="MF_00911">
    <property type="entry name" value="FtsQ_subfam"/>
    <property type="match status" value="1"/>
</dbReference>
<keyword evidence="9" id="KW-1185">Reference proteome</keyword>
<dbReference type="InterPro" id="IPR005548">
    <property type="entry name" value="Cell_div_FtsQ/DivIB_C"/>
</dbReference>
<dbReference type="Pfam" id="PF03799">
    <property type="entry name" value="FtsQ_DivIB_C"/>
    <property type="match status" value="1"/>
</dbReference>
<evidence type="ECO:0000256" key="1">
    <source>
        <dbReference type="ARBA" id="ARBA00022475"/>
    </source>
</evidence>
<keyword evidence="6" id="KW-0997">Cell inner membrane</keyword>
<evidence type="ECO:0000259" key="7">
    <source>
        <dbReference type="Pfam" id="PF03799"/>
    </source>
</evidence>
<accession>A0AAN0RI95</accession>
<feature type="transmembrane region" description="Helical" evidence="6">
    <location>
        <begin position="26"/>
        <end position="48"/>
    </location>
</feature>
<evidence type="ECO:0000256" key="3">
    <source>
        <dbReference type="ARBA" id="ARBA00022692"/>
    </source>
</evidence>
<organism evidence="8 9">
    <name type="scientific">Planktomarina temperata RCA23</name>
    <dbReference type="NCBI Taxonomy" id="666509"/>
    <lineage>
        <taxon>Bacteria</taxon>
        <taxon>Pseudomonadati</taxon>
        <taxon>Pseudomonadota</taxon>
        <taxon>Alphaproteobacteria</taxon>
        <taxon>Rhodobacterales</taxon>
        <taxon>Paracoccaceae</taxon>
        <taxon>Planktomarina</taxon>
    </lineage>
</organism>
<name>A0AAN0RI95_9RHOB</name>
<comment type="subcellular location">
    <subcellularLocation>
        <location evidence="6">Cell inner membrane</location>
        <topology evidence="6">Single-pass type II membrane protein</topology>
    </subcellularLocation>
    <text evidence="6">Localizes to the division septum.</text>
</comment>